<dbReference type="Proteomes" id="UP000499080">
    <property type="component" value="Unassembled WGS sequence"/>
</dbReference>
<reference evidence="1 2" key="1">
    <citation type="journal article" date="2019" name="Sci. Rep.">
        <title>Orb-weaving spider Araneus ventricosus genome elucidates the spidroin gene catalogue.</title>
        <authorList>
            <person name="Kono N."/>
            <person name="Nakamura H."/>
            <person name="Ohtoshi R."/>
            <person name="Moran D.A.P."/>
            <person name="Shinohara A."/>
            <person name="Yoshida Y."/>
            <person name="Fujiwara M."/>
            <person name="Mori M."/>
            <person name="Tomita M."/>
            <person name="Arakawa K."/>
        </authorList>
    </citation>
    <scope>NUCLEOTIDE SEQUENCE [LARGE SCALE GENOMIC DNA]</scope>
</reference>
<accession>A0A4Y2CPP6</accession>
<organism evidence="1 2">
    <name type="scientific">Araneus ventricosus</name>
    <name type="common">Orbweaver spider</name>
    <name type="synonym">Epeira ventricosa</name>
    <dbReference type="NCBI Taxonomy" id="182803"/>
    <lineage>
        <taxon>Eukaryota</taxon>
        <taxon>Metazoa</taxon>
        <taxon>Ecdysozoa</taxon>
        <taxon>Arthropoda</taxon>
        <taxon>Chelicerata</taxon>
        <taxon>Arachnida</taxon>
        <taxon>Araneae</taxon>
        <taxon>Araneomorphae</taxon>
        <taxon>Entelegynae</taxon>
        <taxon>Araneoidea</taxon>
        <taxon>Araneidae</taxon>
        <taxon>Araneus</taxon>
    </lineage>
</organism>
<sequence length="129" mass="15161">MSIFAGARKCCLKILAEELVETVSDSNGSERKNTRNGREMMKWNLSCKKYALEQKKFFNEWVNGVKADLFEKLSDLIITDQLKRKVSQEVKDHLIDDWSKLNSPDDLLEKLEEYETLRSTFRSKQPRKE</sequence>
<protein>
    <submittedName>
        <fullName evidence="1">Uncharacterized protein</fullName>
    </submittedName>
</protein>
<evidence type="ECO:0000313" key="1">
    <source>
        <dbReference type="EMBL" id="GBM06411.1"/>
    </source>
</evidence>
<dbReference type="EMBL" id="BGPR01164030">
    <property type="protein sequence ID" value="GBM06411.1"/>
    <property type="molecule type" value="Genomic_DNA"/>
</dbReference>
<dbReference type="AlphaFoldDB" id="A0A4Y2CPP6"/>
<proteinExistence type="predicted"/>
<evidence type="ECO:0000313" key="2">
    <source>
        <dbReference type="Proteomes" id="UP000499080"/>
    </source>
</evidence>
<gene>
    <name evidence="1" type="ORF">AVEN_59941_1</name>
</gene>
<name>A0A4Y2CPP6_ARAVE</name>
<keyword evidence="2" id="KW-1185">Reference proteome</keyword>
<comment type="caution">
    <text evidence="1">The sequence shown here is derived from an EMBL/GenBank/DDBJ whole genome shotgun (WGS) entry which is preliminary data.</text>
</comment>